<evidence type="ECO:0000256" key="3">
    <source>
        <dbReference type="ARBA" id="ARBA00022679"/>
    </source>
</evidence>
<dbReference type="PANTHER" id="PTHR37984:SF5">
    <property type="entry name" value="PROTEIN NYNRIN-LIKE"/>
    <property type="match status" value="1"/>
</dbReference>
<dbReference type="Gene3D" id="3.10.10.10">
    <property type="entry name" value="HIV Type 1 Reverse Transcriptase, subunit A, domain 1"/>
    <property type="match status" value="1"/>
</dbReference>
<keyword evidence="4" id="KW-0548">Nucleotidyltransferase</keyword>
<evidence type="ECO:0000256" key="5">
    <source>
        <dbReference type="ARBA" id="ARBA00022722"/>
    </source>
</evidence>
<feature type="region of interest" description="Disordered" evidence="9">
    <location>
        <begin position="265"/>
        <end position="292"/>
    </location>
</feature>
<dbReference type="InterPro" id="IPR050951">
    <property type="entry name" value="Retrovirus_Pol_polyprotein"/>
</dbReference>
<dbReference type="GO" id="GO:0003676">
    <property type="term" value="F:nucleic acid binding"/>
    <property type="evidence" value="ECO:0007669"/>
    <property type="project" value="InterPro"/>
</dbReference>
<dbReference type="Proteomes" id="UP000719412">
    <property type="component" value="Unassembled WGS sequence"/>
</dbReference>
<dbReference type="Pfam" id="PF00665">
    <property type="entry name" value="rve"/>
    <property type="match status" value="1"/>
</dbReference>
<dbReference type="Pfam" id="PF17917">
    <property type="entry name" value="RT_RNaseH"/>
    <property type="match status" value="1"/>
</dbReference>
<reference evidence="12" key="1">
    <citation type="journal article" date="2020" name="J Insects Food Feed">
        <title>The yellow mealworm (Tenebrio molitor) genome: a resource for the emerging insects as food and feed industry.</title>
        <authorList>
            <person name="Eriksson T."/>
            <person name="Andere A."/>
            <person name="Kelstrup H."/>
            <person name="Emery V."/>
            <person name="Picard C."/>
        </authorList>
    </citation>
    <scope>NUCLEOTIDE SEQUENCE</scope>
    <source>
        <strain evidence="12">Stoneville</strain>
        <tissue evidence="12">Whole head</tissue>
    </source>
</reference>
<dbReference type="InterPro" id="IPR041373">
    <property type="entry name" value="RT_RNaseH"/>
</dbReference>
<evidence type="ECO:0000256" key="7">
    <source>
        <dbReference type="ARBA" id="ARBA00022801"/>
    </source>
</evidence>
<dbReference type="InterPro" id="IPR043502">
    <property type="entry name" value="DNA/RNA_pol_sf"/>
</dbReference>
<dbReference type="PANTHER" id="PTHR37984">
    <property type="entry name" value="PROTEIN CBG26694"/>
    <property type="match status" value="1"/>
</dbReference>
<feature type="region of interest" description="Disordered" evidence="9">
    <location>
        <begin position="312"/>
        <end position="335"/>
    </location>
</feature>
<feature type="compositionally biased region" description="Polar residues" evidence="9">
    <location>
        <begin position="66"/>
        <end position="84"/>
    </location>
</feature>
<evidence type="ECO:0000256" key="8">
    <source>
        <dbReference type="ARBA" id="ARBA00022918"/>
    </source>
</evidence>
<dbReference type="CDD" id="cd09274">
    <property type="entry name" value="RNase_HI_RT_Ty3"/>
    <property type="match status" value="1"/>
</dbReference>
<evidence type="ECO:0000256" key="9">
    <source>
        <dbReference type="SAM" id="MobiDB-lite"/>
    </source>
</evidence>
<dbReference type="InterPro" id="IPR036397">
    <property type="entry name" value="RNaseH_sf"/>
</dbReference>
<accession>A0A8J6LFQ0</accession>
<dbReference type="Pfam" id="PF17921">
    <property type="entry name" value="Integrase_H2C2"/>
    <property type="match status" value="1"/>
</dbReference>
<dbReference type="FunFam" id="3.30.70.270:FF:000045">
    <property type="entry name" value="Transposon Tf2-7 polyprotein"/>
    <property type="match status" value="1"/>
</dbReference>
<dbReference type="PROSITE" id="PS50994">
    <property type="entry name" value="INTEGRASE"/>
    <property type="match status" value="1"/>
</dbReference>
<feature type="region of interest" description="Disordered" evidence="9">
    <location>
        <begin position="1"/>
        <end position="43"/>
    </location>
</feature>
<evidence type="ECO:0000256" key="1">
    <source>
        <dbReference type="ARBA" id="ARBA00012493"/>
    </source>
</evidence>
<evidence type="ECO:0000259" key="11">
    <source>
        <dbReference type="PROSITE" id="PS50994"/>
    </source>
</evidence>
<dbReference type="EC" id="2.7.7.49" evidence="1"/>
<dbReference type="AlphaFoldDB" id="A0A8J6LFQ0"/>
<dbReference type="InterPro" id="IPR012337">
    <property type="entry name" value="RNaseH-like_sf"/>
</dbReference>
<dbReference type="InterPro" id="IPR041588">
    <property type="entry name" value="Integrase_H2C2"/>
</dbReference>
<evidence type="ECO:0000256" key="4">
    <source>
        <dbReference type="ARBA" id="ARBA00022695"/>
    </source>
</evidence>
<evidence type="ECO:0000256" key="6">
    <source>
        <dbReference type="ARBA" id="ARBA00022759"/>
    </source>
</evidence>
<proteinExistence type="predicted"/>
<keyword evidence="8" id="KW-0695">RNA-directed DNA polymerase</keyword>
<dbReference type="SUPFAM" id="SSF53098">
    <property type="entry name" value="Ribonuclease H-like"/>
    <property type="match status" value="1"/>
</dbReference>
<dbReference type="InterPro" id="IPR000477">
    <property type="entry name" value="RT_dom"/>
</dbReference>
<gene>
    <name evidence="12" type="ORF">GEV33_004460</name>
</gene>
<dbReference type="PROSITE" id="PS50878">
    <property type="entry name" value="RT_POL"/>
    <property type="match status" value="1"/>
</dbReference>
<dbReference type="GO" id="GO:0008233">
    <property type="term" value="F:peptidase activity"/>
    <property type="evidence" value="ECO:0007669"/>
    <property type="project" value="UniProtKB-KW"/>
</dbReference>
<feature type="compositionally biased region" description="Polar residues" evidence="9">
    <location>
        <begin position="268"/>
        <end position="283"/>
    </location>
</feature>
<keyword evidence="6" id="KW-0255">Endonuclease</keyword>
<dbReference type="Gene3D" id="3.30.420.10">
    <property type="entry name" value="Ribonuclease H-like superfamily/Ribonuclease H"/>
    <property type="match status" value="1"/>
</dbReference>
<dbReference type="FunFam" id="3.10.10.10:FF:000007">
    <property type="entry name" value="Retrovirus-related Pol polyprotein from transposon 17.6-like Protein"/>
    <property type="match status" value="1"/>
</dbReference>
<dbReference type="GO" id="GO:0015074">
    <property type="term" value="P:DNA integration"/>
    <property type="evidence" value="ECO:0007669"/>
    <property type="project" value="InterPro"/>
</dbReference>
<evidence type="ECO:0000313" key="13">
    <source>
        <dbReference type="Proteomes" id="UP000719412"/>
    </source>
</evidence>
<keyword evidence="3" id="KW-0808">Transferase</keyword>
<dbReference type="Gene3D" id="3.30.70.270">
    <property type="match status" value="2"/>
</dbReference>
<dbReference type="EMBL" id="JABDTM020017873">
    <property type="protein sequence ID" value="KAH0818332.1"/>
    <property type="molecule type" value="Genomic_DNA"/>
</dbReference>
<feature type="compositionally biased region" description="Basic and acidic residues" evidence="9">
    <location>
        <begin position="317"/>
        <end position="329"/>
    </location>
</feature>
<keyword evidence="7" id="KW-0378">Hydrolase</keyword>
<dbReference type="GO" id="GO:0042575">
    <property type="term" value="C:DNA polymerase complex"/>
    <property type="evidence" value="ECO:0007669"/>
    <property type="project" value="UniProtKB-ARBA"/>
</dbReference>
<dbReference type="CDD" id="cd01647">
    <property type="entry name" value="RT_LTR"/>
    <property type="match status" value="1"/>
</dbReference>
<reference evidence="12" key="2">
    <citation type="submission" date="2021-08" db="EMBL/GenBank/DDBJ databases">
        <authorList>
            <person name="Eriksson T."/>
        </authorList>
    </citation>
    <scope>NUCLEOTIDE SEQUENCE</scope>
    <source>
        <strain evidence="12">Stoneville</strain>
        <tissue evidence="12">Whole head</tissue>
    </source>
</reference>
<evidence type="ECO:0000259" key="10">
    <source>
        <dbReference type="PROSITE" id="PS50878"/>
    </source>
</evidence>
<feature type="region of interest" description="Disordered" evidence="9">
    <location>
        <begin position="66"/>
        <end position="87"/>
    </location>
</feature>
<dbReference type="Gene3D" id="1.10.340.70">
    <property type="match status" value="1"/>
</dbReference>
<keyword evidence="13" id="KW-1185">Reference proteome</keyword>
<feature type="domain" description="Integrase catalytic" evidence="11">
    <location>
        <begin position="978"/>
        <end position="1139"/>
    </location>
</feature>
<dbReference type="SUPFAM" id="SSF56672">
    <property type="entry name" value="DNA/RNA polymerases"/>
    <property type="match status" value="1"/>
</dbReference>
<dbReference type="Pfam" id="PF00078">
    <property type="entry name" value="RVT_1"/>
    <property type="match status" value="1"/>
</dbReference>
<protein>
    <recommendedName>
        <fullName evidence="1">RNA-directed DNA polymerase</fullName>
        <ecNumber evidence="1">2.7.7.49</ecNumber>
    </recommendedName>
</protein>
<dbReference type="InterPro" id="IPR001584">
    <property type="entry name" value="Integrase_cat-core"/>
</dbReference>
<name>A0A8J6LFQ0_TENMO</name>
<keyword evidence="5" id="KW-0540">Nuclease</keyword>
<feature type="domain" description="Reverse transcriptase" evidence="10">
    <location>
        <begin position="458"/>
        <end position="637"/>
    </location>
</feature>
<dbReference type="InterPro" id="IPR043128">
    <property type="entry name" value="Rev_trsase/Diguanyl_cyclase"/>
</dbReference>
<dbReference type="GO" id="GO:0006508">
    <property type="term" value="P:proteolysis"/>
    <property type="evidence" value="ECO:0007669"/>
    <property type="project" value="UniProtKB-KW"/>
</dbReference>
<keyword evidence="2" id="KW-0645">Protease</keyword>
<sequence length="1236" mass="139507">MPKAKRKSNPEVPTGNLEGDQTQQVEVDREEPGPPSPKRKSAPWQETLLTLIANQQEQIALLRKSNTAGPTPSTSADGTLTAQASTLTPPSSLTTWASFRLSEFDPDKSNFTIEEWLEDASKLKGELGASDVVMISKAGEALRGRGYRYYCDWRPVRRGWENFCKDLIVAFPDRETPGVRAFTAATLRSKDCESLSDYGNQKLRCIHRFCDALPWATILSMIEYGLDYGEAQASIRIRQPGDERELLKLLSEIDGRRRKHQAVVGSRSFDTVGTKSAARSTAQRPGRSGPFFRGKRFNCGRVGHRHEDCRVPQTTKKPVEAEKPEKPTESKVPTFVPDNVMPSNLAAIIGWDVISRPNVKIKKGTDGLELHHDLSNTGNVLTIAETDAFDDLEVTRLAERDLTRLKQLLIETREATPDHITTGKLTITLKDDIPVAYRPRRLAHAERTQVKEIVADLLQKGTIRESQSTYASPIVLVRKKNGEARLCVDYGDINKKTVRERYPLPLIRDLLDSLRHARYFTTLDMKSGFHQMEIDEDSKHITAFITPDGLYEYHRMPFGLVNAPAVYQRAIDKALGKLKGTEAHVYMDDVLVPSESVEEGLQRLENVLHALANAGFSLNYRKCTFLAEETEYLGVVISHGSVQPSPRKVSALVHSAVPSDVKAVRQFMGLASYFRRFIEGFSLITAPITTLLRKNHVFQWTAECENARQIIISKLVSEPVLRMFDPKLPCELHTDASALGVGAALLQKEHGIVRPIAYYSRRTTNCEAKYCSYDLETLAIVEAVEHFRAYLYGMHFTIFTDCNAIRATALKKDLHPRVARWWVKLQDYDFTIEYRPGSKMAHVDYLSRNPLDKVCTVRVTKPELTAIDSLRDYQKSDRFCQEVLNNSDDYNEYQIKNDLVMTKGQDPKCFVPVAARLQAMCLYHDKSSHIGWEKCITKMREELFWPRMGQSLKKYIRNCRQCVLGKSHTGRGAGLWQRGERPSSALDIWHIDHVGPLVKSHGCTQLLVVIDGFSKYCSLRPIRKKSTEDTIRALSLVFEQMGKPRRIIADRAAAFTSLTFQNFLADQEVQLHHIATGMPRGNGQVERLMRTVFNLLRASLTAENEKNWVHEISVIENNINATVHGTTGYPPNALHFATNPRLKATQQFLSGIPENDTVPDPDNTTLIAQQRMSQIADAASRRFNVKRYKPVLFALGDHVAVEDSQHASGGKLRAKYNGPFVIKQILPNERYLLAKK</sequence>
<evidence type="ECO:0000256" key="2">
    <source>
        <dbReference type="ARBA" id="ARBA00022670"/>
    </source>
</evidence>
<dbReference type="GO" id="GO:0003964">
    <property type="term" value="F:RNA-directed DNA polymerase activity"/>
    <property type="evidence" value="ECO:0007669"/>
    <property type="project" value="UniProtKB-KW"/>
</dbReference>
<organism evidence="12 13">
    <name type="scientific">Tenebrio molitor</name>
    <name type="common">Yellow mealworm beetle</name>
    <dbReference type="NCBI Taxonomy" id="7067"/>
    <lineage>
        <taxon>Eukaryota</taxon>
        <taxon>Metazoa</taxon>
        <taxon>Ecdysozoa</taxon>
        <taxon>Arthropoda</taxon>
        <taxon>Hexapoda</taxon>
        <taxon>Insecta</taxon>
        <taxon>Pterygota</taxon>
        <taxon>Neoptera</taxon>
        <taxon>Endopterygota</taxon>
        <taxon>Coleoptera</taxon>
        <taxon>Polyphaga</taxon>
        <taxon>Cucujiformia</taxon>
        <taxon>Tenebrionidae</taxon>
        <taxon>Tenebrio</taxon>
    </lineage>
</organism>
<evidence type="ECO:0000313" key="12">
    <source>
        <dbReference type="EMBL" id="KAH0818332.1"/>
    </source>
</evidence>
<comment type="caution">
    <text evidence="12">The sequence shown here is derived from an EMBL/GenBank/DDBJ whole genome shotgun (WGS) entry which is preliminary data.</text>
</comment>
<dbReference type="GO" id="GO:0004519">
    <property type="term" value="F:endonuclease activity"/>
    <property type="evidence" value="ECO:0007669"/>
    <property type="project" value="UniProtKB-KW"/>
</dbReference>